<gene>
    <name evidence="1" type="ORF">BECKMB1821G_GA0114241_101942</name>
    <name evidence="3" type="ORF">BECKMB1821H_GA0114242_10189</name>
    <name evidence="2" type="ORF">BECKMB1821I_GA0114274_10189</name>
</gene>
<evidence type="ECO:0000313" key="2">
    <source>
        <dbReference type="EMBL" id="VFK30781.1"/>
    </source>
</evidence>
<protein>
    <submittedName>
        <fullName evidence="1">Uncharacterized protein</fullName>
    </submittedName>
</protein>
<evidence type="ECO:0000313" key="3">
    <source>
        <dbReference type="EMBL" id="VFK75230.1"/>
    </source>
</evidence>
<proteinExistence type="predicted"/>
<name>A0A450XAP4_9GAMM</name>
<reference evidence="1" key="1">
    <citation type="submission" date="2019-02" db="EMBL/GenBank/DDBJ databases">
        <authorList>
            <person name="Gruber-Vodicka R. H."/>
            <person name="Seah K. B. B."/>
        </authorList>
    </citation>
    <scope>NUCLEOTIDE SEQUENCE</scope>
    <source>
        <strain evidence="1">BECK_BZ197</strain>
        <strain evidence="3">BECK_BZ198</strain>
        <strain evidence="2">BECK_BZ199</strain>
    </source>
</reference>
<sequence>MDNKSSRYSSVCMPNSTCTIGRDGRISNTYILSSLFPWEGLFTNSWLDKTIPFKTLRCKKTEQDFSKDEMIMLRVSSTRKVKNSSPRFGMTICVLSSGIFCYSEEERFLAALEMTYFCYPGAKRGGSGYTSFFHTLSRQGFAGIGDDGGGIIVDYPHQSLPF</sequence>
<dbReference type="AlphaFoldDB" id="A0A450XAP4"/>
<organism evidence="1">
    <name type="scientific">Candidatus Kentrum sp. MB</name>
    <dbReference type="NCBI Taxonomy" id="2138164"/>
    <lineage>
        <taxon>Bacteria</taxon>
        <taxon>Pseudomonadati</taxon>
        <taxon>Pseudomonadota</taxon>
        <taxon>Gammaproteobacteria</taxon>
        <taxon>Candidatus Kentrum</taxon>
    </lineage>
</organism>
<dbReference type="EMBL" id="CAADGH010000018">
    <property type="protein sequence ID" value="VFK75230.1"/>
    <property type="molecule type" value="Genomic_DNA"/>
</dbReference>
<dbReference type="EMBL" id="CAADFO010000019">
    <property type="protein sequence ID" value="VFK26260.1"/>
    <property type="molecule type" value="Genomic_DNA"/>
</dbReference>
<dbReference type="EMBL" id="CAADFQ010000018">
    <property type="protein sequence ID" value="VFK30781.1"/>
    <property type="molecule type" value="Genomic_DNA"/>
</dbReference>
<accession>A0A450XAP4</accession>
<evidence type="ECO:0000313" key="1">
    <source>
        <dbReference type="EMBL" id="VFK26260.1"/>
    </source>
</evidence>